<feature type="domain" description="Knr4/Smi1-like" evidence="1">
    <location>
        <begin position="32"/>
        <end position="152"/>
    </location>
</feature>
<dbReference type="SUPFAM" id="SSF160631">
    <property type="entry name" value="SMI1/KNR4-like"/>
    <property type="match status" value="1"/>
</dbReference>
<evidence type="ECO:0000313" key="3">
    <source>
        <dbReference type="Proteomes" id="UP000602198"/>
    </source>
</evidence>
<reference evidence="2 3" key="1">
    <citation type="submission" date="2021-01" db="EMBL/GenBank/DDBJ databases">
        <title>WGS of actinomycetes isolated from Thailand.</title>
        <authorList>
            <person name="Thawai C."/>
        </authorList>
    </citation>
    <scope>NUCLEOTIDE SEQUENCE [LARGE SCALE GENOMIC DNA]</scope>
    <source>
        <strain evidence="2 3">LPG 2</strain>
    </source>
</reference>
<accession>A0ABS1M3S0</accession>
<dbReference type="Proteomes" id="UP000602198">
    <property type="component" value="Unassembled WGS sequence"/>
</dbReference>
<evidence type="ECO:0000313" key="2">
    <source>
        <dbReference type="EMBL" id="MBL1075191.1"/>
    </source>
</evidence>
<dbReference type="InterPro" id="IPR037883">
    <property type="entry name" value="Knr4/Smi1-like_sf"/>
</dbReference>
<name>A0ABS1M3S0_9NOCA</name>
<evidence type="ECO:0000259" key="1">
    <source>
        <dbReference type="Pfam" id="PF09346"/>
    </source>
</evidence>
<gene>
    <name evidence="2" type="ORF">JK358_12390</name>
</gene>
<comment type="caution">
    <text evidence="2">The sequence shown here is derived from an EMBL/GenBank/DDBJ whole genome shotgun (WGS) entry which is preliminary data.</text>
</comment>
<dbReference type="InterPro" id="IPR018958">
    <property type="entry name" value="Knr4/Smi1-like_dom"/>
</dbReference>
<keyword evidence="3" id="KW-1185">Reference proteome</keyword>
<organism evidence="2 3">
    <name type="scientific">Nocardia acididurans</name>
    <dbReference type="NCBI Taxonomy" id="2802282"/>
    <lineage>
        <taxon>Bacteria</taxon>
        <taxon>Bacillati</taxon>
        <taxon>Actinomycetota</taxon>
        <taxon>Actinomycetes</taxon>
        <taxon>Mycobacteriales</taxon>
        <taxon>Nocardiaceae</taxon>
        <taxon>Nocardia</taxon>
    </lineage>
</organism>
<dbReference type="EMBL" id="JAERRJ010000004">
    <property type="protein sequence ID" value="MBL1075191.1"/>
    <property type="molecule type" value="Genomic_DNA"/>
</dbReference>
<dbReference type="Gene3D" id="3.40.1580.10">
    <property type="entry name" value="SMI1/KNR4-like"/>
    <property type="match status" value="1"/>
</dbReference>
<dbReference type="Pfam" id="PF09346">
    <property type="entry name" value="SMI1_KNR4"/>
    <property type="match status" value="1"/>
</dbReference>
<protein>
    <submittedName>
        <fullName evidence="2">SMI1/KNR4 family protein</fullName>
    </submittedName>
</protein>
<proteinExistence type="predicted"/>
<dbReference type="RefSeq" id="WP_201946950.1">
    <property type="nucleotide sequence ID" value="NZ_JAERRJ010000004.1"/>
</dbReference>
<sequence>MSMTDAASAAELVRQVLDDTVDKGWRAEFARGATDDEIDQMVARQNAKGVPAAFREVLRIMGSGSSPWFMGTGFGVFLDGEDKTVALISIEYAESEVGLRDPDGMLVIAEAEANFLVIDGADLHQPNLPVWVITDGNEVKKVADSVIDWFDRSAKNLLGFKATLARRRERGHPDPLREEDFRWE</sequence>